<keyword evidence="3" id="KW-1185">Reference proteome</keyword>
<evidence type="ECO:0000313" key="3">
    <source>
        <dbReference type="Proteomes" id="UP001420932"/>
    </source>
</evidence>
<dbReference type="AlphaFoldDB" id="A0AAP0LD67"/>
<feature type="region of interest" description="Disordered" evidence="1">
    <location>
        <begin position="1"/>
        <end position="23"/>
    </location>
</feature>
<organism evidence="2 3">
    <name type="scientific">Stephania yunnanensis</name>
    <dbReference type="NCBI Taxonomy" id="152371"/>
    <lineage>
        <taxon>Eukaryota</taxon>
        <taxon>Viridiplantae</taxon>
        <taxon>Streptophyta</taxon>
        <taxon>Embryophyta</taxon>
        <taxon>Tracheophyta</taxon>
        <taxon>Spermatophyta</taxon>
        <taxon>Magnoliopsida</taxon>
        <taxon>Ranunculales</taxon>
        <taxon>Menispermaceae</taxon>
        <taxon>Menispermoideae</taxon>
        <taxon>Cissampelideae</taxon>
        <taxon>Stephania</taxon>
    </lineage>
</organism>
<accession>A0AAP0LD67</accession>
<comment type="caution">
    <text evidence="2">The sequence shown here is derived from an EMBL/GenBank/DDBJ whole genome shotgun (WGS) entry which is preliminary data.</text>
</comment>
<evidence type="ECO:0000313" key="2">
    <source>
        <dbReference type="EMBL" id="KAK9168891.1"/>
    </source>
</evidence>
<evidence type="ECO:0000256" key="1">
    <source>
        <dbReference type="SAM" id="MobiDB-lite"/>
    </source>
</evidence>
<proteinExistence type="predicted"/>
<gene>
    <name evidence="2" type="ORF">Syun_001031</name>
</gene>
<sequence>MMPLPPFADDGRDSQPSSSAAATPPTIPSFLCTLLSTISPPFYVFMRLENRKKIVVTSPWKDDVVVPLPKKGGDLASAAEPMLPSKLGGPPLRPWGRRASFKRLLHVHLAHCLPLLDAWGFEAGTFCQGLS</sequence>
<protein>
    <submittedName>
        <fullName evidence="2">Uncharacterized protein</fullName>
    </submittedName>
</protein>
<dbReference type="EMBL" id="JBBNAF010000001">
    <property type="protein sequence ID" value="KAK9168891.1"/>
    <property type="molecule type" value="Genomic_DNA"/>
</dbReference>
<name>A0AAP0LD67_9MAGN</name>
<reference evidence="2 3" key="1">
    <citation type="submission" date="2024-01" db="EMBL/GenBank/DDBJ databases">
        <title>Genome assemblies of Stephania.</title>
        <authorList>
            <person name="Yang L."/>
        </authorList>
    </citation>
    <scope>NUCLEOTIDE SEQUENCE [LARGE SCALE GENOMIC DNA]</scope>
    <source>
        <strain evidence="2">YNDBR</strain>
        <tissue evidence="2">Leaf</tissue>
    </source>
</reference>
<dbReference type="Proteomes" id="UP001420932">
    <property type="component" value="Unassembled WGS sequence"/>
</dbReference>